<dbReference type="GO" id="GO:0016887">
    <property type="term" value="F:ATP hydrolysis activity"/>
    <property type="evidence" value="ECO:0007669"/>
    <property type="project" value="InterPro"/>
</dbReference>
<dbReference type="PANTHER" id="PTHR12169">
    <property type="entry name" value="ATPASE N2B"/>
    <property type="match status" value="1"/>
</dbReference>
<dbReference type="Gene3D" id="3.40.50.300">
    <property type="entry name" value="P-loop containing nucleotide triphosphate hydrolases"/>
    <property type="match status" value="1"/>
</dbReference>
<evidence type="ECO:0008006" key="6">
    <source>
        <dbReference type="Google" id="ProtNLM"/>
    </source>
</evidence>
<dbReference type="PANTHER" id="PTHR12169:SF6">
    <property type="entry name" value="AFG1-LIKE ATPASE"/>
    <property type="match status" value="1"/>
</dbReference>
<dbReference type="KEGG" id="ehx:EMIHUDRAFT_453739"/>
<reference evidence="5" key="1">
    <citation type="journal article" date="2013" name="Nature">
        <title>Pan genome of the phytoplankton Emiliania underpins its global distribution.</title>
        <authorList>
            <person name="Read B.A."/>
            <person name="Kegel J."/>
            <person name="Klute M.J."/>
            <person name="Kuo A."/>
            <person name="Lefebvre S.C."/>
            <person name="Maumus F."/>
            <person name="Mayer C."/>
            <person name="Miller J."/>
            <person name="Monier A."/>
            <person name="Salamov A."/>
            <person name="Young J."/>
            <person name="Aguilar M."/>
            <person name="Claverie J.M."/>
            <person name="Frickenhaus S."/>
            <person name="Gonzalez K."/>
            <person name="Herman E.K."/>
            <person name="Lin Y.C."/>
            <person name="Napier J."/>
            <person name="Ogata H."/>
            <person name="Sarno A.F."/>
            <person name="Shmutz J."/>
            <person name="Schroeder D."/>
            <person name="de Vargas C."/>
            <person name="Verret F."/>
            <person name="von Dassow P."/>
            <person name="Valentin K."/>
            <person name="Van de Peer Y."/>
            <person name="Wheeler G."/>
            <person name="Dacks J.B."/>
            <person name="Delwiche C.F."/>
            <person name="Dyhrman S.T."/>
            <person name="Glockner G."/>
            <person name="John U."/>
            <person name="Richards T."/>
            <person name="Worden A.Z."/>
            <person name="Zhang X."/>
            <person name="Grigoriev I.V."/>
            <person name="Allen A.E."/>
            <person name="Bidle K."/>
            <person name="Borodovsky M."/>
            <person name="Bowler C."/>
            <person name="Brownlee C."/>
            <person name="Cock J.M."/>
            <person name="Elias M."/>
            <person name="Gladyshev V.N."/>
            <person name="Groth M."/>
            <person name="Guda C."/>
            <person name="Hadaegh A."/>
            <person name="Iglesias-Rodriguez M.D."/>
            <person name="Jenkins J."/>
            <person name="Jones B.M."/>
            <person name="Lawson T."/>
            <person name="Leese F."/>
            <person name="Lindquist E."/>
            <person name="Lobanov A."/>
            <person name="Lomsadze A."/>
            <person name="Malik S.B."/>
            <person name="Marsh M.E."/>
            <person name="Mackinder L."/>
            <person name="Mock T."/>
            <person name="Mueller-Roeber B."/>
            <person name="Pagarete A."/>
            <person name="Parker M."/>
            <person name="Probert I."/>
            <person name="Quesneville H."/>
            <person name="Raines C."/>
            <person name="Rensing S.A."/>
            <person name="Riano-Pachon D.M."/>
            <person name="Richier S."/>
            <person name="Rokitta S."/>
            <person name="Shiraiwa Y."/>
            <person name="Soanes D.M."/>
            <person name="van der Giezen M."/>
            <person name="Wahlund T.M."/>
            <person name="Williams B."/>
            <person name="Wilson W."/>
            <person name="Wolfe G."/>
            <person name="Wurch L.L."/>
        </authorList>
    </citation>
    <scope>NUCLEOTIDE SEQUENCE</scope>
</reference>
<keyword evidence="3" id="KW-0067">ATP-binding</keyword>
<dbReference type="InterPro" id="IPR027417">
    <property type="entry name" value="P-loop_NTPase"/>
</dbReference>
<accession>A0A0D3I170</accession>
<dbReference type="GO" id="GO:0005524">
    <property type="term" value="F:ATP binding"/>
    <property type="evidence" value="ECO:0007669"/>
    <property type="project" value="UniProtKB-KW"/>
</dbReference>
<dbReference type="GeneID" id="17251177"/>
<name>A0A0D3I170_EMIH1</name>
<protein>
    <recommendedName>
        <fullName evidence="6">ATPase</fullName>
    </recommendedName>
</protein>
<dbReference type="PaxDb" id="2903-EOD05005"/>
<dbReference type="EnsemblProtists" id="EOD05005">
    <property type="protein sequence ID" value="EOD05005"/>
    <property type="gene ID" value="EMIHUDRAFT_453739"/>
</dbReference>
<evidence type="ECO:0000256" key="1">
    <source>
        <dbReference type="ARBA" id="ARBA00010322"/>
    </source>
</evidence>
<dbReference type="eggNOG" id="KOG2383">
    <property type="taxonomic scope" value="Eukaryota"/>
</dbReference>
<comment type="similarity">
    <text evidence="1">Belongs to the AFG1 ATPase family.</text>
</comment>
<dbReference type="AlphaFoldDB" id="A0A0D3I170"/>
<keyword evidence="5" id="KW-1185">Reference proteome</keyword>
<dbReference type="GO" id="GO:0005739">
    <property type="term" value="C:mitochondrion"/>
    <property type="evidence" value="ECO:0007669"/>
    <property type="project" value="TreeGrafter"/>
</dbReference>
<dbReference type="SUPFAM" id="SSF52540">
    <property type="entry name" value="P-loop containing nucleoside triphosphate hydrolases"/>
    <property type="match status" value="1"/>
</dbReference>
<dbReference type="Pfam" id="PF03969">
    <property type="entry name" value="AFG1_ATPase"/>
    <property type="match status" value="1"/>
</dbReference>
<dbReference type="OMA" id="ELAVHAC"/>
<dbReference type="RefSeq" id="XP_005757434.1">
    <property type="nucleotide sequence ID" value="XM_005757377.1"/>
</dbReference>
<proteinExistence type="inferred from homology"/>
<dbReference type="Proteomes" id="UP000013827">
    <property type="component" value="Unassembled WGS sequence"/>
</dbReference>
<dbReference type="HOGENOM" id="CLU_1297263_0_0_1"/>
<evidence type="ECO:0000256" key="3">
    <source>
        <dbReference type="ARBA" id="ARBA00022840"/>
    </source>
</evidence>
<evidence type="ECO:0000256" key="2">
    <source>
        <dbReference type="ARBA" id="ARBA00022741"/>
    </source>
</evidence>
<organism evidence="4 5">
    <name type="scientific">Emiliania huxleyi (strain CCMP1516)</name>
    <dbReference type="NCBI Taxonomy" id="280463"/>
    <lineage>
        <taxon>Eukaryota</taxon>
        <taxon>Haptista</taxon>
        <taxon>Haptophyta</taxon>
        <taxon>Prymnesiophyceae</taxon>
        <taxon>Isochrysidales</taxon>
        <taxon>Noelaerhabdaceae</taxon>
        <taxon>Emiliania</taxon>
    </lineage>
</organism>
<keyword evidence="2" id="KW-0547">Nucleotide-binding</keyword>
<evidence type="ECO:0000313" key="4">
    <source>
        <dbReference type="EnsemblProtists" id="EOD05005"/>
    </source>
</evidence>
<reference evidence="4" key="2">
    <citation type="submission" date="2024-10" db="UniProtKB">
        <authorList>
            <consortium name="EnsemblProtists"/>
        </authorList>
    </citation>
    <scope>IDENTIFICATION</scope>
</reference>
<evidence type="ECO:0000313" key="5">
    <source>
        <dbReference type="Proteomes" id="UP000013827"/>
    </source>
</evidence>
<dbReference type="NCBIfam" id="NF040713">
    <property type="entry name" value="ZapE"/>
    <property type="match status" value="1"/>
</dbReference>
<dbReference type="InterPro" id="IPR005654">
    <property type="entry name" value="ATPase_AFG1-like"/>
</dbReference>
<sequence length="266" mass="29038">MRPLRGCFRNFSRWRSSGPGGLLASYDAAVARGRIRPDPAQRAAAEALQRLQDGTLADSGGSEAAAGAYIHGPVGGGKSMLMDLFYETSLRGPRRRLHFHELMIDVHKRLHRVHESREKTVVLTESGLPIYRFGDLPAELTAPARPLEIVAQQLVEADSLLCLDEMQVTDVADAMILRQLFDLLLARGVTARRCTSAGDGFTVECEPALYERGLNRKYFLPFVALIHTRFSNLALAAAADYRTLRPPNGAPAPLSAEACGAAEEGR</sequence>